<evidence type="ECO:0000256" key="3">
    <source>
        <dbReference type="ARBA" id="ARBA00047202"/>
    </source>
</evidence>
<organism evidence="4 5">
    <name type="scientific">Caenorhabditis japonica</name>
    <dbReference type="NCBI Taxonomy" id="281687"/>
    <lineage>
        <taxon>Eukaryota</taxon>
        <taxon>Metazoa</taxon>
        <taxon>Ecdysozoa</taxon>
        <taxon>Nematoda</taxon>
        <taxon>Chromadorea</taxon>
        <taxon>Rhabditida</taxon>
        <taxon>Rhabditina</taxon>
        <taxon>Rhabditomorpha</taxon>
        <taxon>Rhabditoidea</taxon>
        <taxon>Rhabditidae</taxon>
        <taxon>Peloderinae</taxon>
        <taxon>Caenorhabditis</taxon>
    </lineage>
</organism>
<dbReference type="InterPro" id="IPR009829">
    <property type="entry name" value="SKA1"/>
</dbReference>
<evidence type="ECO:0000313" key="4">
    <source>
        <dbReference type="EnsemblMetazoa" id="CJA04470.1"/>
    </source>
</evidence>
<protein>
    <recommendedName>
        <fullName evidence="2">SKA complex subunit 1</fullName>
    </recommendedName>
    <alternativeName>
        <fullName evidence="3">Spindle and kinetochore-associated protein 1</fullName>
    </alternativeName>
</protein>
<reference evidence="5" key="1">
    <citation type="submission" date="2010-08" db="EMBL/GenBank/DDBJ databases">
        <authorList>
            <consortium name="Caenorhabditis japonica Sequencing Consortium"/>
            <person name="Wilson R.K."/>
        </authorList>
    </citation>
    <scope>NUCLEOTIDE SEQUENCE [LARGE SCALE GENOMIC DNA]</scope>
    <source>
        <strain evidence="5">DF5081</strain>
    </source>
</reference>
<dbReference type="Proteomes" id="UP000005237">
    <property type="component" value="Unassembled WGS sequence"/>
</dbReference>
<evidence type="ECO:0000313" key="5">
    <source>
        <dbReference type="Proteomes" id="UP000005237"/>
    </source>
</evidence>
<dbReference type="GO" id="GO:0007059">
    <property type="term" value="P:chromosome segregation"/>
    <property type="evidence" value="ECO:0007669"/>
    <property type="project" value="InterPro"/>
</dbReference>
<dbReference type="GO" id="GO:0051301">
    <property type="term" value="P:cell division"/>
    <property type="evidence" value="ECO:0007669"/>
    <property type="project" value="InterPro"/>
</dbReference>
<dbReference type="PANTHER" id="PTHR28573:SF1">
    <property type="entry name" value="SPINDLE AND KINETOCHORE-ASSOCIATED PROTEIN 1"/>
    <property type="match status" value="1"/>
</dbReference>
<dbReference type="Gene3D" id="1.10.10.1890">
    <property type="entry name" value="Ska1 microtubule binding domain-like"/>
    <property type="match status" value="1"/>
</dbReference>
<dbReference type="AlphaFoldDB" id="A0A8R1HKG2"/>
<dbReference type="GO" id="GO:0000278">
    <property type="term" value="P:mitotic cell cycle"/>
    <property type="evidence" value="ECO:0007669"/>
    <property type="project" value="TreeGrafter"/>
</dbReference>
<dbReference type="GO" id="GO:0005876">
    <property type="term" value="C:spindle microtubule"/>
    <property type="evidence" value="ECO:0007669"/>
    <property type="project" value="TreeGrafter"/>
</dbReference>
<evidence type="ECO:0000256" key="1">
    <source>
        <dbReference type="ARBA" id="ARBA00006836"/>
    </source>
</evidence>
<keyword evidence="5" id="KW-1185">Reference proteome</keyword>
<dbReference type="EnsemblMetazoa" id="CJA04470.1">
    <property type="protein sequence ID" value="CJA04470.1"/>
    <property type="gene ID" value="WBGene00123675"/>
</dbReference>
<reference evidence="4" key="2">
    <citation type="submission" date="2022-06" db="UniProtKB">
        <authorList>
            <consortium name="EnsemblMetazoa"/>
        </authorList>
    </citation>
    <scope>IDENTIFICATION</scope>
    <source>
        <strain evidence="4">DF5081</strain>
    </source>
</reference>
<name>A0A8R1HKG2_CAEJA</name>
<dbReference type="GO" id="GO:0000940">
    <property type="term" value="C:outer kinetochore"/>
    <property type="evidence" value="ECO:0007669"/>
    <property type="project" value="TreeGrafter"/>
</dbReference>
<dbReference type="PANTHER" id="PTHR28573">
    <property type="entry name" value="SPINDLE AND KINETOCHORE-ASSOCIATED PROTEIN 1"/>
    <property type="match status" value="1"/>
</dbReference>
<evidence type="ECO:0000256" key="2">
    <source>
        <dbReference type="ARBA" id="ARBA00047182"/>
    </source>
</evidence>
<proteinExistence type="inferred from homology"/>
<dbReference type="GO" id="GO:0031110">
    <property type="term" value="P:regulation of microtubule polymerization or depolymerization"/>
    <property type="evidence" value="ECO:0007669"/>
    <property type="project" value="TreeGrafter"/>
</dbReference>
<sequence>METFLMKKNTILTKSNKQLTKNDRELLDNWRELEEKSKKRLPTTLFFIEGDVRPHLQERLRPSFVKAIPCLRHIRRIREERCGPLTFYFPW</sequence>
<accession>A0A8R1HKG2</accession>
<dbReference type="GO" id="GO:0008017">
    <property type="term" value="F:microtubule binding"/>
    <property type="evidence" value="ECO:0007669"/>
    <property type="project" value="InterPro"/>
</dbReference>
<dbReference type="Pfam" id="PF07160">
    <property type="entry name" value="SKA1"/>
    <property type="match status" value="1"/>
</dbReference>
<dbReference type="GO" id="GO:0072686">
    <property type="term" value="C:mitotic spindle"/>
    <property type="evidence" value="ECO:0007669"/>
    <property type="project" value="TreeGrafter"/>
</dbReference>
<dbReference type="InterPro" id="IPR042031">
    <property type="entry name" value="SKA1_MBD_sf"/>
</dbReference>
<comment type="similarity">
    <text evidence="1">Belongs to the SKA1 family.</text>
</comment>